<proteinExistence type="predicted"/>
<protein>
    <submittedName>
        <fullName evidence="1">Uncharacterized protein</fullName>
    </submittedName>
</protein>
<name>A0AAV0FUZ0_9ASTE</name>
<reference evidence="1" key="1">
    <citation type="submission" date="2022-07" db="EMBL/GenBank/DDBJ databases">
        <authorList>
            <person name="Macas J."/>
            <person name="Novak P."/>
            <person name="Neumann P."/>
        </authorList>
    </citation>
    <scope>NUCLEOTIDE SEQUENCE</scope>
</reference>
<organism evidence="1 2">
    <name type="scientific">Cuscuta epithymum</name>
    <dbReference type="NCBI Taxonomy" id="186058"/>
    <lineage>
        <taxon>Eukaryota</taxon>
        <taxon>Viridiplantae</taxon>
        <taxon>Streptophyta</taxon>
        <taxon>Embryophyta</taxon>
        <taxon>Tracheophyta</taxon>
        <taxon>Spermatophyta</taxon>
        <taxon>Magnoliopsida</taxon>
        <taxon>eudicotyledons</taxon>
        <taxon>Gunneridae</taxon>
        <taxon>Pentapetalae</taxon>
        <taxon>asterids</taxon>
        <taxon>lamiids</taxon>
        <taxon>Solanales</taxon>
        <taxon>Convolvulaceae</taxon>
        <taxon>Cuscuteae</taxon>
        <taxon>Cuscuta</taxon>
        <taxon>Cuscuta subgen. Cuscuta</taxon>
    </lineage>
</organism>
<dbReference type="Proteomes" id="UP001152523">
    <property type="component" value="Unassembled WGS sequence"/>
</dbReference>
<gene>
    <name evidence="1" type="ORF">CEPIT_LOCUS37388</name>
</gene>
<sequence length="26" mass="3126">MEPPLLSPEVQKREDDFIVRYSVYIT</sequence>
<evidence type="ECO:0000313" key="2">
    <source>
        <dbReference type="Proteomes" id="UP001152523"/>
    </source>
</evidence>
<accession>A0AAV0FUZ0</accession>
<evidence type="ECO:0000313" key="1">
    <source>
        <dbReference type="EMBL" id="CAH9139170.1"/>
    </source>
</evidence>
<dbReference type="AlphaFoldDB" id="A0AAV0FUZ0"/>
<dbReference type="EMBL" id="CAMAPF010001015">
    <property type="protein sequence ID" value="CAH9139170.1"/>
    <property type="molecule type" value="Genomic_DNA"/>
</dbReference>
<comment type="caution">
    <text evidence="1">The sequence shown here is derived from an EMBL/GenBank/DDBJ whole genome shotgun (WGS) entry which is preliminary data.</text>
</comment>
<keyword evidence="2" id="KW-1185">Reference proteome</keyword>